<evidence type="ECO:0000256" key="1">
    <source>
        <dbReference type="SAM" id="SignalP"/>
    </source>
</evidence>
<sequence>MSYVKRIFISALTAAVAATGSAKADELTVPENEVILTVSGDIGVMNIDHTAQFDLAMLMDIDAAIIETATIWTNGLQTFQGVPLDVLLECLEVSTGTLLATAINDYTVEIPVSDVVEGGPMIAYMLNDDFMSIRDKGPLWIVYPYDDSADYRSEVIYSRSIWQLDRIEIVQ</sequence>
<dbReference type="Gene3D" id="3.90.420.10">
    <property type="entry name" value="Oxidoreductase, molybdopterin-binding domain"/>
    <property type="match status" value="1"/>
</dbReference>
<name>A0A2T0W3W3_9RHOB</name>
<dbReference type="AlphaFoldDB" id="A0A2T0W3W3"/>
<dbReference type="Proteomes" id="UP000238007">
    <property type="component" value="Unassembled WGS sequence"/>
</dbReference>
<keyword evidence="3" id="KW-1185">Reference proteome</keyword>
<reference evidence="2 3" key="1">
    <citation type="submission" date="2018-03" db="EMBL/GenBank/DDBJ databases">
        <title>Genomic Encyclopedia of Archaeal and Bacterial Type Strains, Phase II (KMG-II): from individual species to whole genera.</title>
        <authorList>
            <person name="Goeker M."/>
        </authorList>
    </citation>
    <scope>NUCLEOTIDE SEQUENCE [LARGE SCALE GENOMIC DNA]</scope>
    <source>
        <strain evidence="2 3">DSM 101533</strain>
    </source>
</reference>
<dbReference type="EMBL" id="PVTP01000001">
    <property type="protein sequence ID" value="PRY80154.1"/>
    <property type="molecule type" value="Genomic_DNA"/>
</dbReference>
<evidence type="ECO:0000313" key="2">
    <source>
        <dbReference type="EMBL" id="PRY80154.1"/>
    </source>
</evidence>
<evidence type="ECO:0000313" key="3">
    <source>
        <dbReference type="Proteomes" id="UP000238007"/>
    </source>
</evidence>
<comment type="caution">
    <text evidence="2">The sequence shown here is derived from an EMBL/GenBank/DDBJ whole genome shotgun (WGS) entry which is preliminary data.</text>
</comment>
<evidence type="ECO:0008006" key="4">
    <source>
        <dbReference type="Google" id="ProtNLM"/>
    </source>
</evidence>
<feature type="chain" id="PRO_5015516738" description="Oxidoreductase molybdopterin-binding domain-containing protein" evidence="1">
    <location>
        <begin position="25"/>
        <end position="171"/>
    </location>
</feature>
<keyword evidence="1" id="KW-0732">Signal</keyword>
<gene>
    <name evidence="2" type="ORF">CLV80_1014</name>
</gene>
<dbReference type="RefSeq" id="WP_106353452.1">
    <property type="nucleotide sequence ID" value="NZ_PVTP01000001.1"/>
</dbReference>
<dbReference type="SUPFAM" id="SSF56524">
    <property type="entry name" value="Oxidoreductase molybdopterin-binding domain"/>
    <property type="match status" value="1"/>
</dbReference>
<dbReference type="OrthoDB" id="9798763at2"/>
<accession>A0A2T0W3W3</accession>
<feature type="signal peptide" evidence="1">
    <location>
        <begin position="1"/>
        <end position="24"/>
    </location>
</feature>
<protein>
    <recommendedName>
        <fullName evidence="4">Oxidoreductase molybdopterin-binding domain-containing protein</fullName>
    </recommendedName>
</protein>
<organism evidence="2 3">
    <name type="scientific">Yoonia maritima</name>
    <dbReference type="NCBI Taxonomy" id="1435347"/>
    <lineage>
        <taxon>Bacteria</taxon>
        <taxon>Pseudomonadati</taxon>
        <taxon>Pseudomonadota</taxon>
        <taxon>Alphaproteobacteria</taxon>
        <taxon>Rhodobacterales</taxon>
        <taxon>Paracoccaceae</taxon>
        <taxon>Yoonia</taxon>
    </lineage>
</organism>
<proteinExistence type="predicted"/>
<dbReference type="InterPro" id="IPR036374">
    <property type="entry name" value="OxRdtase_Mopterin-bd_sf"/>
</dbReference>